<dbReference type="KEGG" id="amim:MIM_c34280"/>
<organism evidence="2 3">
    <name type="scientific">Advenella mimigardefordensis (strain DSM 17166 / LMG 22922 / DPN7)</name>
    <dbReference type="NCBI Taxonomy" id="1247726"/>
    <lineage>
        <taxon>Bacteria</taxon>
        <taxon>Pseudomonadati</taxon>
        <taxon>Pseudomonadota</taxon>
        <taxon>Betaproteobacteria</taxon>
        <taxon>Burkholderiales</taxon>
        <taxon>Alcaligenaceae</taxon>
    </lineage>
</organism>
<dbReference type="AlphaFoldDB" id="W0PKF7"/>
<sequence length="300" mass="32980">MASNIIEFFGYHPSDKSDIAKKARAERKCPFLGKTCVKTLGENESRVPAGACTLQSAGGLNVICCPIRLYADNHKILTDVAKIAFGDNVKLYPGAEAKLASSETGGSRIAVFGKEWGGELRLPQPRGTGGYYVDWILAKLDDSGNLDNFVAIEVQSIDTTGNYRAERTAYLNEESFTGRSTAGFNWENVSKRILPQLIYKGNVLQRERRCQQGLFFISPTPVYKRISQRLGDSLLAYYRQTGSITFMWYDVGPEPVPGTLRSLNQEGIFTTSVVQVAAAFSAPISLPPQDVYEKAINGVL</sequence>
<dbReference type="OrthoDB" id="2986899at2"/>
<dbReference type="REBASE" id="78078">
    <property type="entry name" value="AmiDPN7ORF34270P"/>
</dbReference>
<dbReference type="Proteomes" id="UP000019095">
    <property type="component" value="Chromosome"/>
</dbReference>
<keyword evidence="2" id="KW-0255">Endonuclease</keyword>
<feature type="domain" description="Restriction endonuclease type II NotI" evidence="1">
    <location>
        <begin position="18"/>
        <end position="206"/>
    </location>
</feature>
<evidence type="ECO:0000313" key="2">
    <source>
        <dbReference type="EMBL" id="AHG65488.1"/>
    </source>
</evidence>
<protein>
    <submittedName>
        <fullName evidence="2">Putative NotI-like restriction endonuclease</fullName>
    </submittedName>
</protein>
<dbReference type="GO" id="GO:0004519">
    <property type="term" value="F:endonuclease activity"/>
    <property type="evidence" value="ECO:0007669"/>
    <property type="project" value="UniProtKB-KW"/>
</dbReference>
<gene>
    <name evidence="2" type="ORF">MIM_c34280</name>
</gene>
<evidence type="ECO:0000259" key="1">
    <source>
        <dbReference type="Pfam" id="PF12183"/>
    </source>
</evidence>
<proteinExistence type="predicted"/>
<dbReference type="PATRIC" id="fig|1247726.3.peg.3792"/>
<dbReference type="EMBL" id="CP003915">
    <property type="protein sequence ID" value="AHG65488.1"/>
    <property type="molecule type" value="Genomic_DNA"/>
</dbReference>
<keyword evidence="2" id="KW-0540">Nuclease</keyword>
<dbReference type="InterPro" id="IPR022009">
    <property type="entry name" value="Resctriction_endonuc_II_NotI"/>
</dbReference>
<dbReference type="eggNOG" id="ENOG5033F5I">
    <property type="taxonomic scope" value="Bacteria"/>
</dbReference>
<accession>W0PKF7</accession>
<name>W0PKF7_ADVMD</name>
<dbReference type="RefSeq" id="WP_025374174.1">
    <property type="nucleotide sequence ID" value="NZ_CP003915.1"/>
</dbReference>
<dbReference type="Pfam" id="PF12183">
    <property type="entry name" value="NotI"/>
    <property type="match status" value="1"/>
</dbReference>
<dbReference type="HOGENOM" id="CLU_080648_0_0_4"/>
<keyword evidence="3" id="KW-1185">Reference proteome</keyword>
<keyword evidence="2" id="KW-0378">Hydrolase</keyword>
<reference evidence="2 3" key="1">
    <citation type="journal article" date="2014" name="Microbiology">
        <title>Unravelling the complete genome sequence of Advenella mimigardefordensis strain DPN7T and novel insights in the catabolism of the xenobiotic polythioester precursor 3,3'-dithiodipropionate.</title>
        <authorList>
            <person name="Wubbeler J.H."/>
            <person name="Hiessl S."/>
            <person name="Schuldes J."/>
            <person name="Thurmer A."/>
            <person name="Daniel R."/>
            <person name="Steinbuchel A."/>
        </authorList>
    </citation>
    <scope>NUCLEOTIDE SEQUENCE [LARGE SCALE GENOMIC DNA]</scope>
    <source>
        <strain evidence="3">DSM 17166 / LMG 22922 / DPN7</strain>
    </source>
</reference>
<evidence type="ECO:0000313" key="3">
    <source>
        <dbReference type="Proteomes" id="UP000019095"/>
    </source>
</evidence>